<feature type="compositionally biased region" description="Low complexity" evidence="1">
    <location>
        <begin position="134"/>
        <end position="150"/>
    </location>
</feature>
<gene>
    <name evidence="2" type="ORF">AVEN_72714_1</name>
</gene>
<feature type="compositionally biased region" description="Basic and acidic residues" evidence="1">
    <location>
        <begin position="106"/>
        <end position="124"/>
    </location>
</feature>
<protein>
    <submittedName>
        <fullName evidence="2">Uncharacterized protein</fullName>
    </submittedName>
</protein>
<reference evidence="2 3" key="1">
    <citation type="journal article" date="2019" name="Sci. Rep.">
        <title>Orb-weaving spider Araneus ventricosus genome elucidates the spidroin gene catalogue.</title>
        <authorList>
            <person name="Kono N."/>
            <person name="Nakamura H."/>
            <person name="Ohtoshi R."/>
            <person name="Moran D.A.P."/>
            <person name="Shinohara A."/>
            <person name="Yoshida Y."/>
            <person name="Fujiwara M."/>
            <person name="Mori M."/>
            <person name="Tomita M."/>
            <person name="Arakawa K."/>
        </authorList>
    </citation>
    <scope>NUCLEOTIDE SEQUENCE [LARGE SCALE GENOMIC DNA]</scope>
</reference>
<name>A0A4Y2GFE0_ARAVE</name>
<dbReference type="OrthoDB" id="6435460at2759"/>
<keyword evidence="3" id="KW-1185">Reference proteome</keyword>
<feature type="region of interest" description="Disordered" evidence="1">
    <location>
        <begin position="1"/>
        <end position="246"/>
    </location>
</feature>
<organism evidence="2 3">
    <name type="scientific">Araneus ventricosus</name>
    <name type="common">Orbweaver spider</name>
    <name type="synonym">Epeira ventricosa</name>
    <dbReference type="NCBI Taxonomy" id="182803"/>
    <lineage>
        <taxon>Eukaryota</taxon>
        <taxon>Metazoa</taxon>
        <taxon>Ecdysozoa</taxon>
        <taxon>Arthropoda</taxon>
        <taxon>Chelicerata</taxon>
        <taxon>Arachnida</taxon>
        <taxon>Araneae</taxon>
        <taxon>Araneomorphae</taxon>
        <taxon>Entelegynae</taxon>
        <taxon>Araneoidea</taxon>
        <taxon>Araneidae</taxon>
        <taxon>Araneus</taxon>
    </lineage>
</organism>
<proteinExistence type="predicted"/>
<feature type="compositionally biased region" description="Polar residues" evidence="1">
    <location>
        <begin position="203"/>
        <end position="222"/>
    </location>
</feature>
<sequence>RKPIPSQEAGVNIGASTSRAVFHPSTSRGESSRSSRHTSNSVSDSILRCHMAKFTNGTGPKKKIKEEPQSSKGSSVRIRKKILKPSIGASLSNGIRKPATSVQKRKAIEKPPKRNSERTKKKEPPDDEEDSHSDSNNSSHSDYSTNNSRSGDTEWNQSSKRCRKDATPNVPQKSLRPRINKKHTSVRSTRSSYHRKSPIYASSLRNHTRTSLPGSRPSSPENGWTALRKRTGRPPLHTRSKRLCNS</sequence>
<feature type="non-terminal residue" evidence="2">
    <location>
        <position position="1"/>
    </location>
</feature>
<dbReference type="EMBL" id="BGPR01099277">
    <property type="protein sequence ID" value="GBM52111.1"/>
    <property type="molecule type" value="Genomic_DNA"/>
</dbReference>
<dbReference type="AlphaFoldDB" id="A0A4Y2GFE0"/>
<evidence type="ECO:0000313" key="3">
    <source>
        <dbReference type="Proteomes" id="UP000499080"/>
    </source>
</evidence>
<evidence type="ECO:0000313" key="2">
    <source>
        <dbReference type="EMBL" id="GBM52111.1"/>
    </source>
</evidence>
<feature type="compositionally biased region" description="Basic residues" evidence="1">
    <location>
        <begin position="175"/>
        <end position="185"/>
    </location>
</feature>
<feature type="non-terminal residue" evidence="2">
    <location>
        <position position="246"/>
    </location>
</feature>
<evidence type="ECO:0000256" key="1">
    <source>
        <dbReference type="SAM" id="MobiDB-lite"/>
    </source>
</evidence>
<feature type="compositionally biased region" description="Basic residues" evidence="1">
    <location>
        <begin position="227"/>
        <end position="246"/>
    </location>
</feature>
<comment type="caution">
    <text evidence="2">The sequence shown here is derived from an EMBL/GenBank/DDBJ whole genome shotgun (WGS) entry which is preliminary data.</text>
</comment>
<accession>A0A4Y2GFE0</accession>
<dbReference type="Proteomes" id="UP000499080">
    <property type="component" value="Unassembled WGS sequence"/>
</dbReference>